<comment type="similarity">
    <text evidence="1 11">Belongs to the glycosyl hydrolase 4 family.</text>
</comment>
<dbReference type="GO" id="GO:0004553">
    <property type="term" value="F:hydrolase activity, hydrolyzing O-glycosyl compounds"/>
    <property type="evidence" value="ECO:0007669"/>
    <property type="project" value="InterPro"/>
</dbReference>
<feature type="active site" description="Proton donor" evidence="7">
    <location>
        <position position="175"/>
    </location>
</feature>
<keyword evidence="4 11" id="KW-0520">NAD</keyword>
<dbReference type="Pfam" id="PF02056">
    <property type="entry name" value="Glyco_hydro_4"/>
    <property type="match status" value="1"/>
</dbReference>
<feature type="site" description="Increases basicity of active site Tyr" evidence="10">
    <location>
        <position position="115"/>
    </location>
</feature>
<evidence type="ECO:0000256" key="11">
    <source>
        <dbReference type="RuleBase" id="RU361152"/>
    </source>
</evidence>
<dbReference type="GO" id="GO:0016616">
    <property type="term" value="F:oxidoreductase activity, acting on the CH-OH group of donors, NAD or NADP as acceptor"/>
    <property type="evidence" value="ECO:0007669"/>
    <property type="project" value="InterPro"/>
</dbReference>
<evidence type="ECO:0000256" key="5">
    <source>
        <dbReference type="ARBA" id="ARBA00023211"/>
    </source>
</evidence>
<evidence type="ECO:0000256" key="8">
    <source>
        <dbReference type="PIRSR" id="PIRSR601088-2"/>
    </source>
</evidence>
<dbReference type="PANTHER" id="PTHR32092">
    <property type="entry name" value="6-PHOSPHO-BETA-GLUCOSIDASE-RELATED"/>
    <property type="match status" value="1"/>
</dbReference>
<comment type="cofactor">
    <cofactor evidence="11">
        <name>NAD(+)</name>
        <dbReference type="ChEBI" id="CHEBI:57540"/>
    </cofactor>
    <text evidence="11">Binds 1 NAD(+) per subunit.</text>
</comment>
<dbReference type="GO" id="GO:0046872">
    <property type="term" value="F:metal ion binding"/>
    <property type="evidence" value="ECO:0007669"/>
    <property type="project" value="UniProtKB-KW"/>
</dbReference>
<feature type="binding site" evidence="9">
    <location>
        <position position="204"/>
    </location>
    <ligand>
        <name>Mn(2+)</name>
        <dbReference type="ChEBI" id="CHEBI:29035"/>
    </ligand>
</feature>
<dbReference type="Gene3D" id="3.90.110.10">
    <property type="entry name" value="Lactate dehydrogenase/glycoside hydrolase, family 4, C-terminal"/>
    <property type="match status" value="1"/>
</dbReference>
<feature type="domain" description="Glycosyl hydrolase family 4 C-terminal" evidence="12">
    <location>
        <begin position="199"/>
        <end position="426"/>
    </location>
</feature>
<keyword evidence="2 9" id="KW-0479">Metal-binding</keyword>
<evidence type="ECO:0000256" key="2">
    <source>
        <dbReference type="ARBA" id="ARBA00022723"/>
    </source>
</evidence>
<keyword evidence="9" id="KW-0533">Nickel</keyword>
<sequence length="474" mass="51395">MTKPTNGLNGKVSLIGGGGIRTPLVIFGINDIAQNLGIKEMALYDPDENRVQLMAALGRAIVAREGGSLKITVADKIESAVEGCDYIMNSIRVGGITSRAADELAAIKNNYPGQETTGPAGAAMALRTVPVVLEQARIVEKYAPEGWIVSFTNPAGLITQALSTHTNAKVVGICDTPTELMHHIARALGARHDEVHCEYIGLNHLGWIRKIHLRGEDITEKVLADDALLASFYHVPLFDGDMIRQLGLIPTEYLYFYYNRRKALEKQKMHGGSRGAEVEKLNEALLKTLDAELRAGSNQDAIATYAAYLNRRSGSYMRLEAKGGSAFDAEATFDEDPFRVASGYHKIAMDVITALSSESPSRIIVNTRNNGTLSDLDAADIIETPCQISRNSIIPEPLGRLPDEVKGLVHAVKSYERAAIKSAMTAAADQGNALSHPLARLIARKAFLLHPAIGDWEASDPLLHDLLDPTCIHC</sequence>
<dbReference type="PRINTS" id="PR00732">
    <property type="entry name" value="GLHYDRLASE4"/>
</dbReference>
<evidence type="ECO:0000256" key="3">
    <source>
        <dbReference type="ARBA" id="ARBA00022801"/>
    </source>
</evidence>
<dbReference type="GO" id="GO:0005975">
    <property type="term" value="P:carbohydrate metabolic process"/>
    <property type="evidence" value="ECO:0007669"/>
    <property type="project" value="InterPro"/>
</dbReference>
<dbReference type="InterPro" id="IPR001088">
    <property type="entry name" value="Glyco_hydro_4"/>
</dbReference>
<dbReference type="SUPFAM" id="SSF51735">
    <property type="entry name" value="NAD(P)-binding Rossmann-fold domains"/>
    <property type="match status" value="1"/>
</dbReference>
<comment type="caution">
    <text evidence="13">The sequence shown here is derived from an EMBL/GenBank/DDBJ whole genome shotgun (WGS) entry which is preliminary data.</text>
</comment>
<dbReference type="Pfam" id="PF11975">
    <property type="entry name" value="Glyco_hydro_4C"/>
    <property type="match status" value="1"/>
</dbReference>
<evidence type="ECO:0000256" key="9">
    <source>
        <dbReference type="PIRSR" id="PIRSR601088-3"/>
    </source>
</evidence>
<dbReference type="Gene3D" id="3.40.50.720">
    <property type="entry name" value="NAD(P)-binding Rossmann-like Domain"/>
    <property type="match status" value="1"/>
</dbReference>
<dbReference type="InterPro" id="IPR015955">
    <property type="entry name" value="Lactate_DH/Glyco_Ohase_4_C"/>
</dbReference>
<evidence type="ECO:0000313" key="14">
    <source>
        <dbReference type="Proteomes" id="UP000017837"/>
    </source>
</evidence>
<feature type="binding site" evidence="9">
    <location>
        <position position="174"/>
    </location>
    <ligand>
        <name>Mn(2+)</name>
        <dbReference type="ChEBI" id="CHEBI:29035"/>
    </ligand>
</feature>
<dbReference type="AlphaFoldDB" id="V4Q200"/>
<keyword evidence="14" id="KW-1185">Reference proteome</keyword>
<evidence type="ECO:0000256" key="10">
    <source>
        <dbReference type="PIRSR" id="PIRSR601088-4"/>
    </source>
</evidence>
<proteinExistence type="inferred from homology"/>
<evidence type="ECO:0000256" key="6">
    <source>
        <dbReference type="ARBA" id="ARBA00023295"/>
    </source>
</evidence>
<keyword evidence="9" id="KW-0408">Iron</keyword>
<reference evidence="13 14" key="1">
    <citation type="journal article" date="2014" name="Nature">
        <title>Sequential evolution of bacterial morphology by co-option of a developmental regulator.</title>
        <authorList>
            <person name="Jiang C."/>
            <person name="Brown P.J."/>
            <person name="Ducret A."/>
            <person name="Brun Y.V."/>
        </authorList>
    </citation>
    <scope>NUCLEOTIDE SEQUENCE [LARGE SCALE GENOMIC DNA]</scope>
    <source>
        <strain evidence="13 14">DSM 16100</strain>
    </source>
</reference>
<keyword evidence="5 9" id="KW-0464">Manganese</keyword>
<dbReference type="PATRIC" id="fig|1121022.4.peg.1925"/>
<evidence type="ECO:0000313" key="13">
    <source>
        <dbReference type="EMBL" id="ESQ91865.1"/>
    </source>
</evidence>
<dbReference type="SUPFAM" id="SSF56327">
    <property type="entry name" value="LDH C-terminal domain-like"/>
    <property type="match status" value="1"/>
</dbReference>
<evidence type="ECO:0000256" key="7">
    <source>
        <dbReference type="PIRSR" id="PIRSR601088-1"/>
    </source>
</evidence>
<keyword evidence="9" id="KW-0170">Cobalt</keyword>
<feature type="active site" description="Proton acceptor" evidence="7">
    <location>
        <position position="253"/>
    </location>
</feature>
<name>V4Q200_9CAUL</name>
<dbReference type="OrthoDB" id="9767022at2"/>
<keyword evidence="6 11" id="KW-0326">Glycosidase</keyword>
<protein>
    <recommendedName>
        <fullName evidence="12">Glycosyl hydrolase family 4 C-terminal domain-containing protein</fullName>
    </recommendedName>
</protein>
<dbReference type="Proteomes" id="UP000017837">
    <property type="component" value="Unassembled WGS sequence"/>
</dbReference>
<dbReference type="InterPro" id="IPR036291">
    <property type="entry name" value="NAD(P)-bd_dom_sf"/>
</dbReference>
<dbReference type="InterPro" id="IPR022616">
    <property type="entry name" value="Glyco_hydro_4_C"/>
</dbReference>
<dbReference type="EMBL" id="AWGB01000015">
    <property type="protein sequence ID" value="ESQ91865.1"/>
    <property type="molecule type" value="Genomic_DNA"/>
</dbReference>
<dbReference type="RefSeq" id="WP_018082257.1">
    <property type="nucleotide sequence ID" value="NZ_AWGB01000015.1"/>
</dbReference>
<feature type="binding site" evidence="8">
    <location>
        <position position="99"/>
    </location>
    <ligand>
        <name>substrate</name>
    </ligand>
</feature>
<dbReference type="eggNOG" id="COG1486">
    <property type="taxonomic scope" value="Bacteria"/>
</dbReference>
<organism evidence="13 14">
    <name type="scientific">Asticcacaulis benevestitus DSM 16100 = ATCC BAA-896</name>
    <dbReference type="NCBI Taxonomy" id="1121022"/>
    <lineage>
        <taxon>Bacteria</taxon>
        <taxon>Pseudomonadati</taxon>
        <taxon>Pseudomonadota</taxon>
        <taxon>Alphaproteobacteria</taxon>
        <taxon>Caulobacterales</taxon>
        <taxon>Caulobacteraceae</taxon>
        <taxon>Asticcacaulis</taxon>
    </lineage>
</organism>
<accession>V4Q200</accession>
<evidence type="ECO:0000256" key="1">
    <source>
        <dbReference type="ARBA" id="ARBA00010141"/>
    </source>
</evidence>
<dbReference type="PANTHER" id="PTHR32092:SF5">
    <property type="entry name" value="6-PHOSPHO-BETA-GLUCOSIDASE"/>
    <property type="match status" value="1"/>
</dbReference>
<keyword evidence="3 11" id="KW-0378">Hydrolase</keyword>
<gene>
    <name evidence="13" type="ORF">ABENE_09535</name>
</gene>
<dbReference type="STRING" id="1121022.GCA_000376105_02592"/>
<feature type="binding site" evidence="8">
    <location>
        <position position="153"/>
    </location>
    <ligand>
        <name>substrate</name>
    </ligand>
</feature>
<evidence type="ECO:0000259" key="12">
    <source>
        <dbReference type="Pfam" id="PF11975"/>
    </source>
</evidence>
<evidence type="ECO:0000256" key="4">
    <source>
        <dbReference type="ARBA" id="ARBA00023027"/>
    </source>
</evidence>